<feature type="region of interest" description="Disordered" evidence="1">
    <location>
        <begin position="1"/>
        <end position="22"/>
    </location>
</feature>
<sequence length="76" mass="8133">MPRKAAKPKSPNWGGARKGAGRKKIGEGVQRVVLFLAPSRIEKLKALGGREWLNGVIDAAPLPDAFMAPESPAKQD</sequence>
<reference evidence="2 3" key="1">
    <citation type="submission" date="2022-02" db="EMBL/GenBank/DDBJ databases">
        <title>Mesosutterella porci, a novel member of the family Sutterellaceae from pig feces.</title>
        <authorList>
            <person name="Wylensek D."/>
            <person name="Clavel T."/>
        </authorList>
    </citation>
    <scope>NUCLEOTIDE SEQUENCE [LARGE SCALE GENOMIC DNA]</scope>
    <source>
        <strain evidence="3">oilRF-744-wt-GAM-9</strain>
    </source>
</reference>
<protein>
    <submittedName>
        <fullName evidence="2">Uncharacterized protein</fullName>
    </submittedName>
</protein>
<name>A0ABS9MT82_9BURK</name>
<organism evidence="2 3">
    <name type="scientific">Mesosutterella porci</name>
    <dbReference type="NCBI Taxonomy" id="2915351"/>
    <lineage>
        <taxon>Bacteria</taxon>
        <taxon>Pseudomonadati</taxon>
        <taxon>Pseudomonadota</taxon>
        <taxon>Betaproteobacteria</taxon>
        <taxon>Burkholderiales</taxon>
        <taxon>Sutterellaceae</taxon>
        <taxon>Mesosutterella</taxon>
    </lineage>
</organism>
<dbReference type="EMBL" id="JAKNCT010000014">
    <property type="protein sequence ID" value="MCG5031833.1"/>
    <property type="molecule type" value="Genomic_DNA"/>
</dbReference>
<dbReference type="RefSeq" id="WP_237980424.1">
    <property type="nucleotide sequence ID" value="NZ_JAKNCT010000014.1"/>
</dbReference>
<keyword evidence="3" id="KW-1185">Reference proteome</keyword>
<dbReference type="Proteomes" id="UP001297600">
    <property type="component" value="Unassembled WGS sequence"/>
</dbReference>
<proteinExistence type="predicted"/>
<evidence type="ECO:0000256" key="1">
    <source>
        <dbReference type="SAM" id="MobiDB-lite"/>
    </source>
</evidence>
<evidence type="ECO:0000313" key="3">
    <source>
        <dbReference type="Proteomes" id="UP001297600"/>
    </source>
</evidence>
<comment type="caution">
    <text evidence="2">The sequence shown here is derived from an EMBL/GenBank/DDBJ whole genome shotgun (WGS) entry which is preliminary data.</text>
</comment>
<accession>A0ABS9MT82</accession>
<gene>
    <name evidence="2" type="ORF">MAF45_10335</name>
</gene>
<evidence type="ECO:0000313" key="2">
    <source>
        <dbReference type="EMBL" id="MCG5031833.1"/>
    </source>
</evidence>